<feature type="binding site" evidence="4">
    <location>
        <begin position="237"/>
        <end position="238"/>
    </location>
    <ligand>
        <name>3-amino-2-oxopropyl phosphate</name>
        <dbReference type="ChEBI" id="CHEBI:57279"/>
    </ligand>
</feature>
<evidence type="ECO:0000256" key="1">
    <source>
        <dbReference type="ARBA" id="ARBA00022490"/>
    </source>
</evidence>
<comment type="similarity">
    <text evidence="4">Belongs to the PNP synthase family.</text>
</comment>
<evidence type="ECO:0000256" key="3">
    <source>
        <dbReference type="ARBA" id="ARBA00023096"/>
    </source>
</evidence>
<evidence type="ECO:0000313" key="7">
    <source>
        <dbReference type="Proteomes" id="UP000321832"/>
    </source>
</evidence>
<comment type="pathway">
    <text evidence="4">Cofactor biosynthesis; pyridoxine 5'-phosphate biosynthesis; pyridoxine 5'-phosphate from D-erythrose 4-phosphate: step 5/5.</text>
</comment>
<dbReference type="PANTHER" id="PTHR30456:SF0">
    <property type="entry name" value="PYRIDOXINE 5'-PHOSPHATE SYNTHASE"/>
    <property type="match status" value="1"/>
</dbReference>
<dbReference type="GO" id="GO:0005829">
    <property type="term" value="C:cytosol"/>
    <property type="evidence" value="ECO:0007669"/>
    <property type="project" value="TreeGrafter"/>
</dbReference>
<feature type="active site" description="Proton donor" evidence="4">
    <location>
        <position position="214"/>
    </location>
</feature>
<accession>A0A5C6TY22</accession>
<dbReference type="InterPro" id="IPR004569">
    <property type="entry name" value="PyrdxlP_synth_PdxJ"/>
</dbReference>
<dbReference type="PANTHER" id="PTHR30456">
    <property type="entry name" value="PYRIDOXINE 5'-PHOSPHATE SYNTHASE"/>
    <property type="match status" value="1"/>
</dbReference>
<feature type="binding site" evidence="4">
    <location>
        <position position="64"/>
    </location>
    <ligand>
        <name>1-deoxy-D-xylulose 5-phosphate</name>
        <dbReference type="ChEBI" id="CHEBI:57792"/>
    </ligand>
</feature>
<keyword evidence="1 4" id="KW-0963">Cytoplasm</keyword>
<feature type="binding site" evidence="4">
    <location>
        <position position="21"/>
    </location>
    <ligand>
        <name>3-amino-2-oxopropyl phosphate</name>
        <dbReference type="ChEBI" id="CHEBI:57279"/>
    </ligand>
</feature>
<feature type="binding site" evidence="4">
    <location>
        <position position="215"/>
    </location>
    <ligand>
        <name>3-amino-2-oxopropyl phosphate</name>
        <dbReference type="ChEBI" id="CHEBI:57279"/>
    </ligand>
</feature>
<feature type="active site" description="Proton acceptor" evidence="4">
    <location>
        <position position="88"/>
    </location>
</feature>
<evidence type="ECO:0000256" key="4">
    <source>
        <dbReference type="HAMAP-Rule" id="MF_00279"/>
    </source>
</evidence>
<reference evidence="6 7" key="1">
    <citation type="submission" date="2019-08" db="EMBL/GenBank/DDBJ databases">
        <authorList>
            <person name="Khan S.A."/>
            <person name="Jeon C.O."/>
            <person name="Jeong S.E."/>
        </authorList>
    </citation>
    <scope>NUCLEOTIDE SEQUENCE [LARGE SCALE GENOMIC DNA]</scope>
    <source>
        <strain evidence="7">IMCC1728</strain>
    </source>
</reference>
<dbReference type="Proteomes" id="UP000321832">
    <property type="component" value="Unassembled WGS sequence"/>
</dbReference>
<feature type="binding site" evidence="4">
    <location>
        <position position="123"/>
    </location>
    <ligand>
        <name>1-deoxy-D-xylulose 5-phosphate</name>
        <dbReference type="ChEBI" id="CHEBI:57792"/>
    </ligand>
</feature>
<name>A0A5C6TY22_9BURK</name>
<feature type="binding site" evidence="4">
    <location>
        <position position="59"/>
    </location>
    <ligand>
        <name>1-deoxy-D-xylulose 5-phosphate</name>
        <dbReference type="ChEBI" id="CHEBI:57792"/>
    </ligand>
</feature>
<evidence type="ECO:0000256" key="5">
    <source>
        <dbReference type="NCBIfam" id="TIGR00559"/>
    </source>
</evidence>
<dbReference type="AlphaFoldDB" id="A0A5C6TY22"/>
<feature type="active site" description="Proton acceptor" evidence="4">
    <location>
        <position position="57"/>
    </location>
</feature>
<dbReference type="GO" id="GO:0008615">
    <property type="term" value="P:pyridoxine biosynthetic process"/>
    <property type="evidence" value="ECO:0007669"/>
    <property type="project" value="UniProtKB-UniRule"/>
</dbReference>
<dbReference type="NCBIfam" id="TIGR00559">
    <property type="entry name" value="pdxJ"/>
    <property type="match status" value="1"/>
</dbReference>
<evidence type="ECO:0000313" key="6">
    <source>
        <dbReference type="EMBL" id="TXC65494.1"/>
    </source>
</evidence>
<dbReference type="UniPathway" id="UPA00244">
    <property type="reaction ID" value="UER00313"/>
</dbReference>
<gene>
    <name evidence="4" type="primary">pdxJ</name>
    <name evidence="6" type="ORF">FSC37_03455</name>
</gene>
<keyword evidence="3 4" id="KW-0664">Pyridoxine biosynthesis</keyword>
<comment type="subunit">
    <text evidence="4">Homooctamer; tetramer of dimers.</text>
</comment>
<comment type="caution">
    <text evidence="6">The sequence shown here is derived from an EMBL/GenBank/DDBJ whole genome shotgun (WGS) entry which is preliminary data.</text>
</comment>
<dbReference type="Pfam" id="PF03740">
    <property type="entry name" value="PdxJ"/>
    <property type="match status" value="1"/>
</dbReference>
<sequence>MNPMLTTGLDAHRGMTALSVNLNKVALLRNTRALGIPSVTRAATLALEAGCQGITVHPRPDQRHIRPHDVIELGELLKARPQAEYNIEGNPFHNLMDEVRGLVKRGLPVHRVTFVPDSVDQPTSDHGWRFPDDHARLVPLVAECKAMGLRVSLFMDPEPSQMRGAREAGADRVELYTESYARAHGTPQQAQVLAGFTAAAQAALAEGLGLNAGHDLNRDNLTEFLRAVPGVQEVSIGHALIADALELGLAETVRDYLRCIHRAYA</sequence>
<dbReference type="HAMAP" id="MF_00279">
    <property type="entry name" value="PdxJ"/>
    <property type="match status" value="1"/>
</dbReference>
<dbReference type="InterPro" id="IPR036130">
    <property type="entry name" value="Pyridoxine-5'_phos_synth"/>
</dbReference>
<feature type="binding site" evidence="4">
    <location>
        <position position="32"/>
    </location>
    <ligand>
        <name>3-amino-2-oxopropyl phosphate</name>
        <dbReference type="ChEBI" id="CHEBI:57279"/>
    </ligand>
</feature>
<dbReference type="InterPro" id="IPR013785">
    <property type="entry name" value="Aldolase_TIM"/>
</dbReference>
<dbReference type="EMBL" id="VOPW01000001">
    <property type="protein sequence ID" value="TXC65494.1"/>
    <property type="molecule type" value="Genomic_DNA"/>
</dbReference>
<dbReference type="EC" id="2.6.99.2" evidence="4 5"/>
<comment type="subcellular location">
    <subcellularLocation>
        <location evidence="4">Cytoplasm</location>
    </subcellularLocation>
</comment>
<evidence type="ECO:0000256" key="2">
    <source>
        <dbReference type="ARBA" id="ARBA00022679"/>
    </source>
</evidence>
<feature type="site" description="Transition state stabilizer" evidence="4">
    <location>
        <position position="174"/>
    </location>
</feature>
<keyword evidence="7" id="KW-1185">Reference proteome</keyword>
<keyword evidence="2 4" id="KW-0808">Transferase</keyword>
<dbReference type="NCBIfam" id="NF003626">
    <property type="entry name" value="PRK05265.1-4"/>
    <property type="match status" value="1"/>
</dbReference>
<organism evidence="6 7">
    <name type="scientific">Piscinibacter aquaticus</name>
    <dbReference type="NCBI Taxonomy" id="392597"/>
    <lineage>
        <taxon>Bacteria</taxon>
        <taxon>Pseudomonadati</taxon>
        <taxon>Pseudomonadota</taxon>
        <taxon>Betaproteobacteria</taxon>
        <taxon>Burkholderiales</taxon>
        <taxon>Sphaerotilaceae</taxon>
        <taxon>Piscinibacter</taxon>
    </lineage>
</organism>
<dbReference type="SUPFAM" id="SSF63892">
    <property type="entry name" value="Pyridoxine 5'-phosphate synthase"/>
    <property type="match status" value="1"/>
</dbReference>
<comment type="function">
    <text evidence="4">Catalyzes the complicated ring closure reaction between the two acyclic compounds 1-deoxy-D-xylulose-5-phosphate (DXP) and 3-amino-2-oxopropyl phosphate (1-amino-acetone-3-phosphate or AAP) to form pyridoxine 5'-phosphate (PNP) and inorganic phosphate.</text>
</comment>
<proteinExistence type="inferred from homology"/>
<protein>
    <recommendedName>
        <fullName evidence="4 5">Pyridoxine 5'-phosphate synthase</fullName>
        <shortName evidence="4">PNP synthase</shortName>
        <ecNumber evidence="4 5">2.6.99.2</ecNumber>
    </recommendedName>
</protein>
<dbReference type="Gene3D" id="3.20.20.70">
    <property type="entry name" value="Aldolase class I"/>
    <property type="match status" value="1"/>
</dbReference>
<comment type="caution">
    <text evidence="4">Lacks conserved residue(s) required for the propagation of feature annotation.</text>
</comment>
<comment type="catalytic activity">
    <reaction evidence="4">
        <text>3-amino-2-oxopropyl phosphate + 1-deoxy-D-xylulose 5-phosphate = pyridoxine 5'-phosphate + phosphate + 2 H2O + H(+)</text>
        <dbReference type="Rhea" id="RHEA:15265"/>
        <dbReference type="ChEBI" id="CHEBI:15377"/>
        <dbReference type="ChEBI" id="CHEBI:15378"/>
        <dbReference type="ChEBI" id="CHEBI:43474"/>
        <dbReference type="ChEBI" id="CHEBI:57279"/>
        <dbReference type="ChEBI" id="CHEBI:57792"/>
        <dbReference type="ChEBI" id="CHEBI:58589"/>
        <dbReference type="EC" id="2.6.99.2"/>
    </reaction>
</comment>
<dbReference type="GO" id="GO:0033856">
    <property type="term" value="F:pyridoxine 5'-phosphate synthase activity"/>
    <property type="evidence" value="ECO:0007669"/>
    <property type="project" value="UniProtKB-UniRule"/>
</dbReference>